<dbReference type="AlphaFoldDB" id="A0A015X3R8"/>
<dbReference type="RefSeq" id="WP_005655424.1">
    <property type="nucleotide sequence ID" value="NZ_JGDJ01000288.1"/>
</dbReference>
<name>A0A015X3R8_BACFG</name>
<sequence>MNEYTYIIFDHNGRRLGKIEFGVRNSVPSAKEIKEAIKDGFPNGATYKLIVPTSVCINQ</sequence>
<evidence type="ECO:0000313" key="1">
    <source>
        <dbReference type="EMBL" id="EXZ26343.1"/>
    </source>
</evidence>
<protein>
    <submittedName>
        <fullName evidence="1">Uncharacterized protein</fullName>
    </submittedName>
</protein>
<proteinExistence type="predicted"/>
<dbReference type="PATRIC" id="fig|1339327.3.peg.4967"/>
<dbReference type="GeneID" id="31797482"/>
<evidence type="ECO:0000313" key="2">
    <source>
        <dbReference type="Proteomes" id="UP000022082"/>
    </source>
</evidence>
<comment type="caution">
    <text evidence="1">The sequence shown here is derived from an EMBL/GenBank/DDBJ whole genome shotgun (WGS) entry which is preliminary data.</text>
</comment>
<gene>
    <name evidence="1" type="ORF">M136_4480</name>
</gene>
<accession>A0A015X3R8</accession>
<reference evidence="1 2" key="1">
    <citation type="submission" date="2014-02" db="EMBL/GenBank/DDBJ databases">
        <authorList>
            <person name="Sears C."/>
            <person name="Carroll K."/>
            <person name="Sack B.R."/>
            <person name="Qadri F."/>
            <person name="Myers L.L."/>
            <person name="Chung G.-T."/>
            <person name="Escheverria P."/>
            <person name="Fraser C.M."/>
            <person name="Sadzewicz L."/>
            <person name="Shefchek K.A."/>
            <person name="Tallon L."/>
            <person name="Das S.P."/>
            <person name="Daugherty S."/>
            <person name="Mongodin E.F."/>
        </authorList>
    </citation>
    <scope>NUCLEOTIDE SEQUENCE [LARGE SCALE GENOMIC DNA]</scope>
    <source>
        <strain evidence="1 2">S36L11</strain>
    </source>
</reference>
<dbReference type="EMBL" id="JGDJ01000288">
    <property type="protein sequence ID" value="EXZ26343.1"/>
    <property type="molecule type" value="Genomic_DNA"/>
</dbReference>
<dbReference type="Proteomes" id="UP000022082">
    <property type="component" value="Unassembled WGS sequence"/>
</dbReference>
<organism evidence="1 2">
    <name type="scientific">Bacteroides fragilis str. S36L11</name>
    <dbReference type="NCBI Taxonomy" id="1339327"/>
    <lineage>
        <taxon>Bacteria</taxon>
        <taxon>Pseudomonadati</taxon>
        <taxon>Bacteroidota</taxon>
        <taxon>Bacteroidia</taxon>
        <taxon>Bacteroidales</taxon>
        <taxon>Bacteroidaceae</taxon>
        <taxon>Bacteroides</taxon>
    </lineage>
</organism>